<name>A0A6J4RJK0_9ACTN</name>
<reference evidence="2" key="1">
    <citation type="submission" date="2020-02" db="EMBL/GenBank/DDBJ databases">
        <authorList>
            <person name="Meier V. D."/>
        </authorList>
    </citation>
    <scope>NUCLEOTIDE SEQUENCE</scope>
    <source>
        <strain evidence="2">AVDCRST_MAG69</strain>
    </source>
</reference>
<organism evidence="2">
    <name type="scientific">uncultured Solirubrobacteraceae bacterium</name>
    <dbReference type="NCBI Taxonomy" id="1162706"/>
    <lineage>
        <taxon>Bacteria</taxon>
        <taxon>Bacillati</taxon>
        <taxon>Actinomycetota</taxon>
        <taxon>Thermoleophilia</taxon>
        <taxon>Solirubrobacterales</taxon>
        <taxon>Solirubrobacteraceae</taxon>
        <taxon>environmental samples</taxon>
    </lineage>
</organism>
<dbReference type="EMBL" id="CADCVP010000007">
    <property type="protein sequence ID" value="CAA9470611.1"/>
    <property type="molecule type" value="Genomic_DNA"/>
</dbReference>
<feature type="non-terminal residue" evidence="2">
    <location>
        <position position="242"/>
    </location>
</feature>
<sequence length="242" mass="25874">EPAREGAVPPRVLDPQEQGEAVLPLRGGEGFAHGHRGHGGHHLHVALPRSRARPQGGPDHDHLRAAAGVVLLLPLRGPADHQAGGADAGRRHRRSDDRHHPAGPAAVLRPWSGAPAGAAADRHHGGHPDHPDHGLPDLPGRCRRFAERDRRRGRRPVRARQAGGRAGRLPRLSQDRPQRQRRPWAGVDRHRQQAAQGGHPADAREPDGAHALLLRHGPGAQGGAGRLPRAADRRAPGPAARV</sequence>
<gene>
    <name evidence="2" type="ORF">AVDCRST_MAG69-58</name>
</gene>
<evidence type="ECO:0000256" key="1">
    <source>
        <dbReference type="SAM" id="MobiDB-lite"/>
    </source>
</evidence>
<proteinExistence type="predicted"/>
<feature type="non-terminal residue" evidence="2">
    <location>
        <position position="1"/>
    </location>
</feature>
<feature type="region of interest" description="Disordered" evidence="1">
    <location>
        <begin position="1"/>
        <end position="21"/>
    </location>
</feature>
<feature type="compositionally biased region" description="Basic and acidic residues" evidence="1">
    <location>
        <begin position="120"/>
        <end position="135"/>
    </location>
</feature>
<evidence type="ECO:0000313" key="2">
    <source>
        <dbReference type="EMBL" id="CAA9470611.1"/>
    </source>
</evidence>
<dbReference type="AlphaFoldDB" id="A0A6J4RJK0"/>
<feature type="region of interest" description="Disordered" evidence="1">
    <location>
        <begin position="77"/>
        <end position="242"/>
    </location>
</feature>
<protein>
    <submittedName>
        <fullName evidence="2">Uncharacterized protein</fullName>
    </submittedName>
</protein>
<accession>A0A6J4RJK0</accession>